<accession>A0A0K2GBH3</accession>
<gene>
    <name evidence="1" type="ORF">NITMOv2_1901</name>
</gene>
<dbReference type="PATRIC" id="fig|42253.5.peg.1872"/>
<sequence length="217" mass="24556">MNPMASTRRLFAWSIIIGMAAWLAAAGTAGAAALQSPMESVRSTIAQVIGILTNETLKQPERMAERRRRIEQVVRERVSYEEMAKQALGGHWLNLTRPERQEFVDLFVQLLRDSFAGKIDAYTDEQVLYLAELRDDRVAEVRTKLAGRKIDTLVDFRLADRSGTWLVYDVVIDGASVVRNYRAQFAAIIRDVSYPGLVKRMREKALLVKTFETPVAP</sequence>
<dbReference type="Gene3D" id="3.10.450.710">
    <property type="entry name" value="Tgt2/MlaC"/>
    <property type="match status" value="1"/>
</dbReference>
<dbReference type="Pfam" id="PF05494">
    <property type="entry name" value="MlaC"/>
    <property type="match status" value="1"/>
</dbReference>
<dbReference type="OrthoDB" id="9797174at2"/>
<name>A0A0K2GBH3_NITMO</name>
<evidence type="ECO:0000313" key="1">
    <source>
        <dbReference type="EMBL" id="ALA58321.1"/>
    </source>
</evidence>
<dbReference type="PIRSF" id="PIRSF004649">
    <property type="entry name" value="MlaC"/>
    <property type="match status" value="1"/>
</dbReference>
<dbReference type="EMBL" id="CP011801">
    <property type="protein sequence ID" value="ALA58321.1"/>
    <property type="molecule type" value="Genomic_DNA"/>
</dbReference>
<proteinExistence type="predicted"/>
<evidence type="ECO:0000313" key="2">
    <source>
        <dbReference type="Proteomes" id="UP000069205"/>
    </source>
</evidence>
<dbReference type="RefSeq" id="WP_053379505.1">
    <property type="nucleotide sequence ID" value="NZ_CP011801.1"/>
</dbReference>
<protein>
    <submittedName>
        <fullName evidence="1">Putative Toluene tolerance-type auxiliary component of ABC-type transport system</fullName>
    </submittedName>
</protein>
<dbReference type="Proteomes" id="UP000069205">
    <property type="component" value="Chromosome"/>
</dbReference>
<dbReference type="STRING" id="42253.NITMOv2_1901"/>
<reference evidence="1 2" key="1">
    <citation type="journal article" date="2015" name="Proc. Natl. Acad. Sci. U.S.A.">
        <title>Expanded metabolic versatility of ubiquitous nitrite-oxidizing bacteria from the genus Nitrospira.</title>
        <authorList>
            <person name="Koch H."/>
            <person name="Lucker S."/>
            <person name="Albertsen M."/>
            <person name="Kitzinger K."/>
            <person name="Herbold C."/>
            <person name="Spieck E."/>
            <person name="Nielsen P.H."/>
            <person name="Wagner M."/>
            <person name="Daims H."/>
        </authorList>
    </citation>
    <scope>NUCLEOTIDE SEQUENCE [LARGE SCALE GENOMIC DNA]</scope>
    <source>
        <strain evidence="1 2">NSP M-1</strain>
    </source>
</reference>
<dbReference type="InterPro" id="IPR042245">
    <property type="entry name" value="Tgt2/MlaC_sf"/>
</dbReference>
<dbReference type="PANTHER" id="PTHR36573:SF1">
    <property type="entry name" value="INTERMEMBRANE PHOSPHOLIPID TRANSPORT SYSTEM BINDING PROTEIN MLAC"/>
    <property type="match status" value="1"/>
</dbReference>
<dbReference type="AlphaFoldDB" id="A0A0K2GBH3"/>
<dbReference type="PANTHER" id="PTHR36573">
    <property type="entry name" value="INTERMEMBRANE PHOSPHOLIPID TRANSPORT SYSTEM BINDING PROTEIN MLAC"/>
    <property type="match status" value="1"/>
</dbReference>
<organism evidence="1 2">
    <name type="scientific">Nitrospira moscoviensis</name>
    <dbReference type="NCBI Taxonomy" id="42253"/>
    <lineage>
        <taxon>Bacteria</taxon>
        <taxon>Pseudomonadati</taxon>
        <taxon>Nitrospirota</taxon>
        <taxon>Nitrospiria</taxon>
        <taxon>Nitrospirales</taxon>
        <taxon>Nitrospiraceae</taxon>
        <taxon>Nitrospira</taxon>
    </lineage>
</organism>
<dbReference type="KEGG" id="nmv:NITMOv2_1901"/>
<dbReference type="InterPro" id="IPR008869">
    <property type="entry name" value="MlaC/ttg2D"/>
</dbReference>
<keyword evidence="2" id="KW-1185">Reference proteome</keyword>